<gene>
    <name evidence="3" type="ORF">DKY63_26835</name>
</gene>
<dbReference type="Gene3D" id="3.90.550.10">
    <property type="entry name" value="Spore Coat Polysaccharide Biosynthesis Protein SpsA, Chain A"/>
    <property type="match status" value="1"/>
</dbReference>
<dbReference type="InterPro" id="IPR001173">
    <property type="entry name" value="Glyco_trans_2-like"/>
</dbReference>
<dbReference type="Proteomes" id="UP000250299">
    <property type="component" value="Chromosome"/>
</dbReference>
<dbReference type="InterPro" id="IPR029044">
    <property type="entry name" value="Nucleotide-diphossugar_trans"/>
</dbReference>
<feature type="domain" description="Glycosyltransferase 2-like" evidence="2">
    <location>
        <begin position="1"/>
        <end position="108"/>
    </location>
</feature>
<evidence type="ECO:0000313" key="4">
    <source>
        <dbReference type="Proteomes" id="UP000250299"/>
    </source>
</evidence>
<dbReference type="GO" id="GO:0016740">
    <property type="term" value="F:transferase activity"/>
    <property type="evidence" value="ECO:0007669"/>
    <property type="project" value="UniProtKB-KW"/>
</dbReference>
<name>A0A2Z4RTH4_PSEPU</name>
<evidence type="ECO:0000313" key="3">
    <source>
        <dbReference type="EMBL" id="AWY44483.1"/>
    </source>
</evidence>
<keyword evidence="1" id="KW-0472">Membrane</keyword>
<dbReference type="EMBL" id="CP029693">
    <property type="protein sequence ID" value="AWY44483.1"/>
    <property type="molecule type" value="Genomic_DNA"/>
</dbReference>
<keyword evidence="3" id="KW-0808">Transferase</keyword>
<dbReference type="OrthoDB" id="9802649at2"/>
<dbReference type="Pfam" id="PF00535">
    <property type="entry name" value="Glycos_transf_2"/>
    <property type="match status" value="1"/>
</dbReference>
<keyword evidence="1" id="KW-1003">Cell membrane</keyword>
<dbReference type="SUPFAM" id="SSF53448">
    <property type="entry name" value="Nucleotide-diphospho-sugar transferases"/>
    <property type="match status" value="1"/>
</dbReference>
<keyword evidence="1" id="KW-0997">Cell inner membrane</keyword>
<proteinExistence type="predicted"/>
<accession>A0A2Z4RTH4</accession>
<reference evidence="3 4" key="1">
    <citation type="submission" date="2018-05" db="EMBL/GenBank/DDBJ databases">
        <title>Whole genome sequence of Pseudomonas putida JBC17.</title>
        <authorList>
            <person name="Lee Y.H."/>
            <person name="David K."/>
        </authorList>
    </citation>
    <scope>NUCLEOTIDE SEQUENCE [LARGE SCALE GENOMIC DNA]</scope>
    <source>
        <strain evidence="3 4">JBC17</strain>
    </source>
</reference>
<sequence length="299" mass="34058">MCSYNGASFISEQLASIQRQTHRNWSVYVSDDGSQDQTLAILQATIKQWKPGRLQVFEGPRRGFVANFLSLTCRPDIRANFYAWADQDDVWKDDKLEKALAWLKTIPSHIPALYCGRTELICESGTPFGYSPRFVLAPHFSNALVQNIGGGNTMVFNQAARELLQEAGDQIDVPSHDWWAYQLISGVGGAVHYDPVPTVLYRQHDENVVGTNSDWKARIKRLRMAFQGHFHRWNTQNINALESMHHRLSQEHRKKLDEFKVARAQSLPLRILGFKRAGLYRQTLLGNLGLILATLLKKI</sequence>
<evidence type="ECO:0000256" key="1">
    <source>
        <dbReference type="ARBA" id="ARBA00022519"/>
    </source>
</evidence>
<dbReference type="AlphaFoldDB" id="A0A2Z4RTH4"/>
<organism evidence="3 4">
    <name type="scientific">Pseudomonas putida</name>
    <name type="common">Arthrobacter siderocapsulatus</name>
    <dbReference type="NCBI Taxonomy" id="303"/>
    <lineage>
        <taxon>Bacteria</taxon>
        <taxon>Pseudomonadati</taxon>
        <taxon>Pseudomonadota</taxon>
        <taxon>Gammaproteobacteria</taxon>
        <taxon>Pseudomonadales</taxon>
        <taxon>Pseudomonadaceae</taxon>
        <taxon>Pseudomonas</taxon>
    </lineage>
</organism>
<protein>
    <submittedName>
        <fullName evidence="3">Glycosyltransferase</fullName>
    </submittedName>
</protein>
<evidence type="ECO:0000259" key="2">
    <source>
        <dbReference type="Pfam" id="PF00535"/>
    </source>
</evidence>
<dbReference type="CDD" id="cd04196">
    <property type="entry name" value="GT_2_like_d"/>
    <property type="match status" value="1"/>
</dbReference>